<reference evidence="2" key="2">
    <citation type="submission" date="2020-05" db="EMBL/GenBank/DDBJ databases">
        <authorList>
            <person name="Kim H.-S."/>
            <person name="Proctor R.H."/>
            <person name="Brown D.W."/>
        </authorList>
    </citation>
    <scope>NUCLEOTIDE SEQUENCE</scope>
    <source>
        <strain evidence="2">NRRL 20472</strain>
    </source>
</reference>
<reference evidence="2" key="1">
    <citation type="journal article" date="2020" name="BMC Genomics">
        <title>Correction to: Identification and distribution of gene clusters required for synthesis of sphingolipid metabolism inhibitors in diverse species of the filamentous fungus Fusarium.</title>
        <authorList>
            <person name="Kim H.S."/>
            <person name="Lohmar J.M."/>
            <person name="Busman M."/>
            <person name="Brown D.W."/>
            <person name="Naumann T.A."/>
            <person name="Divon H.H."/>
            <person name="Lysoe E."/>
            <person name="Uhlig S."/>
            <person name="Proctor R.H."/>
        </authorList>
    </citation>
    <scope>NUCLEOTIDE SEQUENCE</scope>
    <source>
        <strain evidence="2">NRRL 20472</strain>
    </source>
</reference>
<gene>
    <name evidence="2" type="ORF">FSARC_2486</name>
</gene>
<dbReference type="Proteomes" id="UP000622797">
    <property type="component" value="Unassembled WGS sequence"/>
</dbReference>
<sequence length="123" mass="13804">MDQPCHMFSVSQDNHQLEGDPNNASMALEKMGGRMDLQPPEDPEIRAAQQDTVEYLKDIPEQSIAWTAHYTILMSIFIFFKPNFGLPTSTHIGIVRGAVRDPYALMVTIVIGEFLSLAVSPRR</sequence>
<evidence type="ECO:0000313" key="3">
    <source>
        <dbReference type="Proteomes" id="UP000622797"/>
    </source>
</evidence>
<evidence type="ECO:0000256" key="1">
    <source>
        <dbReference type="SAM" id="MobiDB-lite"/>
    </source>
</evidence>
<proteinExistence type="predicted"/>
<dbReference type="AlphaFoldDB" id="A0A8H4XCW2"/>
<organism evidence="2 3">
    <name type="scientific">Fusarium sarcochroum</name>
    <dbReference type="NCBI Taxonomy" id="1208366"/>
    <lineage>
        <taxon>Eukaryota</taxon>
        <taxon>Fungi</taxon>
        <taxon>Dikarya</taxon>
        <taxon>Ascomycota</taxon>
        <taxon>Pezizomycotina</taxon>
        <taxon>Sordariomycetes</taxon>
        <taxon>Hypocreomycetidae</taxon>
        <taxon>Hypocreales</taxon>
        <taxon>Nectriaceae</taxon>
        <taxon>Fusarium</taxon>
        <taxon>Fusarium lateritium species complex</taxon>
    </lineage>
</organism>
<comment type="caution">
    <text evidence="2">The sequence shown here is derived from an EMBL/GenBank/DDBJ whole genome shotgun (WGS) entry which is preliminary data.</text>
</comment>
<accession>A0A8H4XCW2</accession>
<protein>
    <submittedName>
        <fullName evidence="2">Uncharacterized protein</fullName>
    </submittedName>
</protein>
<dbReference type="EMBL" id="JABEXW010000119">
    <property type="protein sequence ID" value="KAF4970518.1"/>
    <property type="molecule type" value="Genomic_DNA"/>
</dbReference>
<feature type="region of interest" description="Disordered" evidence="1">
    <location>
        <begin position="1"/>
        <end position="26"/>
    </location>
</feature>
<name>A0A8H4XCW2_9HYPO</name>
<evidence type="ECO:0000313" key="2">
    <source>
        <dbReference type="EMBL" id="KAF4970518.1"/>
    </source>
</evidence>
<keyword evidence="3" id="KW-1185">Reference proteome</keyword>